<feature type="domain" description="ABC transporter" evidence="11">
    <location>
        <begin position="2"/>
        <end position="246"/>
    </location>
</feature>
<dbReference type="InterPro" id="IPR050086">
    <property type="entry name" value="MetN_ABC_transporter-like"/>
</dbReference>
<dbReference type="PANTHER" id="PTHR43166:SF9">
    <property type="entry name" value="GLUTAMATE_ASPARTATE IMPORT ATP-BINDING PROTEIN GLTL"/>
    <property type="match status" value="1"/>
</dbReference>
<dbReference type="GO" id="GO:0016887">
    <property type="term" value="F:ATP hydrolysis activity"/>
    <property type="evidence" value="ECO:0007669"/>
    <property type="project" value="InterPro"/>
</dbReference>
<dbReference type="PANTHER" id="PTHR43166">
    <property type="entry name" value="AMINO ACID IMPORT ATP-BINDING PROTEIN"/>
    <property type="match status" value="1"/>
</dbReference>
<evidence type="ECO:0000256" key="4">
    <source>
        <dbReference type="ARBA" id="ARBA00022475"/>
    </source>
</evidence>
<dbReference type="PROSITE" id="PS50893">
    <property type="entry name" value="ABC_TRANSPORTER_2"/>
    <property type="match status" value="1"/>
</dbReference>
<evidence type="ECO:0000256" key="5">
    <source>
        <dbReference type="ARBA" id="ARBA00022741"/>
    </source>
</evidence>
<dbReference type="PIRSF" id="PIRSF039085">
    <property type="entry name" value="ABC_ATPase_HisP"/>
    <property type="match status" value="1"/>
</dbReference>
<keyword evidence="4" id="KW-1003">Cell membrane</keyword>
<accession>A0A938YJN7</accession>
<name>A0A938YJN7_9ACTN</name>
<reference evidence="12" key="1">
    <citation type="submission" date="2021-01" db="EMBL/GenBank/DDBJ databases">
        <title>YIM 132084 draft genome.</title>
        <authorList>
            <person name="An D."/>
        </authorList>
    </citation>
    <scope>NUCLEOTIDE SEQUENCE</scope>
    <source>
        <strain evidence="12">YIM 132084</strain>
    </source>
</reference>
<dbReference type="AlphaFoldDB" id="A0A938YJN7"/>
<comment type="catalytic activity">
    <reaction evidence="10">
        <text>a polar amino acid(out) + ATP + H2O = a polar amino acid(in) + ADP + phosphate + H(+)</text>
        <dbReference type="Rhea" id="RHEA:14673"/>
        <dbReference type="ChEBI" id="CHEBI:15377"/>
        <dbReference type="ChEBI" id="CHEBI:15378"/>
        <dbReference type="ChEBI" id="CHEBI:30616"/>
        <dbReference type="ChEBI" id="CHEBI:43474"/>
        <dbReference type="ChEBI" id="CHEBI:62031"/>
        <dbReference type="ChEBI" id="CHEBI:456216"/>
        <dbReference type="EC" id="7.4.2.1"/>
    </reaction>
    <physiologicalReaction direction="left-to-right" evidence="10">
        <dbReference type="Rhea" id="RHEA:14674"/>
    </physiologicalReaction>
</comment>
<evidence type="ECO:0000313" key="13">
    <source>
        <dbReference type="Proteomes" id="UP000663792"/>
    </source>
</evidence>
<dbReference type="Pfam" id="PF00005">
    <property type="entry name" value="ABC_tran"/>
    <property type="match status" value="1"/>
</dbReference>
<dbReference type="CDD" id="cd03262">
    <property type="entry name" value="ABC_HisP_GlnQ"/>
    <property type="match status" value="1"/>
</dbReference>
<dbReference type="EMBL" id="JAERWK010000029">
    <property type="protein sequence ID" value="MBM9469522.1"/>
    <property type="molecule type" value="Genomic_DNA"/>
</dbReference>
<dbReference type="PROSITE" id="PS00211">
    <property type="entry name" value="ABC_TRANSPORTER_1"/>
    <property type="match status" value="1"/>
</dbReference>
<proteinExistence type="inferred from homology"/>
<evidence type="ECO:0000256" key="6">
    <source>
        <dbReference type="ARBA" id="ARBA00022840"/>
    </source>
</evidence>
<protein>
    <recommendedName>
        <fullName evidence="9">ABC-type polar-amino-acid transporter</fullName>
        <ecNumber evidence="9">7.4.2.1</ecNumber>
    </recommendedName>
</protein>
<keyword evidence="5" id="KW-0547">Nucleotide-binding</keyword>
<sequence>MLRVQDLHKRYGATEVLKGVDFTVDRGEVKALLGPSGSGKSTILRLMALLEAPDAGEIILDGKRLGVSVSGGRVSHLRERDLARQRTDIGMVFQRFNLFNHLDALHNVMLGLTQVRKVSRSEARDRAHAMLTRVGLAQRAGHFPSELSGGQQQRVAIARALVMDPKVMLFDEPTSALDPELVGEVLAVMEQLAGEGMTMVVVTHEVRFARRVADEVALFDSGQIVEQAAPDEFFDRPQHERTRRFLEHVH</sequence>
<dbReference type="InterPro" id="IPR003439">
    <property type="entry name" value="ABC_transporter-like_ATP-bd"/>
</dbReference>
<evidence type="ECO:0000256" key="1">
    <source>
        <dbReference type="ARBA" id="ARBA00004202"/>
    </source>
</evidence>
<comment type="similarity">
    <text evidence="2">Belongs to the ABC transporter superfamily.</text>
</comment>
<dbReference type="InterPro" id="IPR017871">
    <property type="entry name" value="ABC_transporter-like_CS"/>
</dbReference>
<evidence type="ECO:0000313" key="12">
    <source>
        <dbReference type="EMBL" id="MBM9469522.1"/>
    </source>
</evidence>
<evidence type="ECO:0000256" key="9">
    <source>
        <dbReference type="ARBA" id="ARBA00038850"/>
    </source>
</evidence>
<dbReference type="SUPFAM" id="SSF52540">
    <property type="entry name" value="P-loop containing nucleoside triphosphate hydrolases"/>
    <property type="match status" value="1"/>
</dbReference>
<dbReference type="SMART" id="SM00382">
    <property type="entry name" value="AAA"/>
    <property type="match status" value="1"/>
</dbReference>
<dbReference type="EC" id="7.4.2.1" evidence="9"/>
<evidence type="ECO:0000256" key="7">
    <source>
        <dbReference type="ARBA" id="ARBA00022970"/>
    </source>
</evidence>
<keyword evidence="7" id="KW-0029">Amino-acid transport</keyword>
<keyword evidence="6 12" id="KW-0067">ATP-binding</keyword>
<keyword evidence="8" id="KW-0472">Membrane</keyword>
<keyword evidence="13" id="KW-1185">Reference proteome</keyword>
<dbReference type="GO" id="GO:0005886">
    <property type="term" value="C:plasma membrane"/>
    <property type="evidence" value="ECO:0007669"/>
    <property type="project" value="UniProtKB-SubCell"/>
</dbReference>
<evidence type="ECO:0000256" key="8">
    <source>
        <dbReference type="ARBA" id="ARBA00023136"/>
    </source>
</evidence>
<dbReference type="GO" id="GO:0015426">
    <property type="term" value="F:ATPase-coupled polar amino acid-transporter activity"/>
    <property type="evidence" value="ECO:0007669"/>
    <property type="project" value="UniProtKB-EC"/>
</dbReference>
<comment type="subcellular location">
    <subcellularLocation>
        <location evidence="1">Cell membrane</location>
        <topology evidence="1">Peripheral membrane protein</topology>
    </subcellularLocation>
</comment>
<organism evidence="12 13">
    <name type="scientific">Nakamurella leprariae</name>
    <dbReference type="NCBI Taxonomy" id="2803911"/>
    <lineage>
        <taxon>Bacteria</taxon>
        <taxon>Bacillati</taxon>
        <taxon>Actinomycetota</taxon>
        <taxon>Actinomycetes</taxon>
        <taxon>Nakamurellales</taxon>
        <taxon>Nakamurellaceae</taxon>
        <taxon>Nakamurella</taxon>
    </lineage>
</organism>
<evidence type="ECO:0000256" key="10">
    <source>
        <dbReference type="ARBA" id="ARBA00047624"/>
    </source>
</evidence>
<dbReference type="FunFam" id="3.40.50.300:FF:000020">
    <property type="entry name" value="Amino acid ABC transporter ATP-binding component"/>
    <property type="match status" value="1"/>
</dbReference>
<gene>
    <name evidence="12" type="ORF">JL106_19745</name>
</gene>
<dbReference type="InterPro" id="IPR003593">
    <property type="entry name" value="AAA+_ATPase"/>
</dbReference>
<dbReference type="Gene3D" id="3.40.50.300">
    <property type="entry name" value="P-loop containing nucleotide triphosphate hydrolases"/>
    <property type="match status" value="1"/>
</dbReference>
<evidence type="ECO:0000259" key="11">
    <source>
        <dbReference type="PROSITE" id="PS50893"/>
    </source>
</evidence>
<evidence type="ECO:0000256" key="3">
    <source>
        <dbReference type="ARBA" id="ARBA00022448"/>
    </source>
</evidence>
<comment type="caution">
    <text evidence="12">The sequence shown here is derived from an EMBL/GenBank/DDBJ whole genome shotgun (WGS) entry which is preliminary data.</text>
</comment>
<dbReference type="Proteomes" id="UP000663792">
    <property type="component" value="Unassembled WGS sequence"/>
</dbReference>
<dbReference type="InterPro" id="IPR027417">
    <property type="entry name" value="P-loop_NTPase"/>
</dbReference>
<evidence type="ECO:0000256" key="2">
    <source>
        <dbReference type="ARBA" id="ARBA00005417"/>
    </source>
</evidence>
<dbReference type="GO" id="GO:0005524">
    <property type="term" value="F:ATP binding"/>
    <property type="evidence" value="ECO:0007669"/>
    <property type="project" value="UniProtKB-KW"/>
</dbReference>
<keyword evidence="3" id="KW-0813">Transport</keyword>
<dbReference type="InterPro" id="IPR030679">
    <property type="entry name" value="ABC_ATPase_HisP-typ"/>
</dbReference>